<dbReference type="OrthoDB" id="2869049at2"/>
<organism evidence="1 2">
    <name type="scientific">Metabacillus lacus</name>
    <dbReference type="NCBI Taxonomy" id="1983721"/>
    <lineage>
        <taxon>Bacteria</taxon>
        <taxon>Bacillati</taxon>
        <taxon>Bacillota</taxon>
        <taxon>Bacilli</taxon>
        <taxon>Bacillales</taxon>
        <taxon>Bacillaceae</taxon>
        <taxon>Metabacillus</taxon>
    </lineage>
</organism>
<comment type="caution">
    <text evidence="1">The sequence shown here is derived from an EMBL/GenBank/DDBJ whole genome shotgun (WGS) entry which is preliminary data.</text>
</comment>
<dbReference type="EMBL" id="WKKI01000072">
    <property type="protein sequence ID" value="MRX74256.1"/>
    <property type="molecule type" value="Genomic_DNA"/>
</dbReference>
<dbReference type="AlphaFoldDB" id="A0A7X2M064"/>
<dbReference type="Proteomes" id="UP000448867">
    <property type="component" value="Unassembled WGS sequence"/>
</dbReference>
<evidence type="ECO:0000313" key="2">
    <source>
        <dbReference type="Proteomes" id="UP000448867"/>
    </source>
</evidence>
<sequence length="122" mass="13339">MARFTTGPIFNPAVAGVRNTQTLTVLIDNQNASQSSSVLIEGYFLNGTRTLYVQELVQLAPNQVVRRNYFAAFEGYEFVFNTSGPAADNIEISAWGKNAAGELVTAHRVVAEELVEDELLSL</sequence>
<protein>
    <recommendedName>
        <fullName evidence="3">Exosporium protein C</fullName>
    </recommendedName>
</protein>
<proteinExistence type="predicted"/>
<accession>A0A7X2M064</accession>
<reference evidence="1 2" key="1">
    <citation type="submission" date="2019-11" db="EMBL/GenBank/DDBJ databases">
        <title>Bacillus lacus genome.</title>
        <authorList>
            <person name="Allen C.J."/>
            <person name="Newman J.D."/>
        </authorList>
    </citation>
    <scope>NUCLEOTIDE SEQUENCE [LARGE SCALE GENOMIC DNA]</scope>
    <source>
        <strain evidence="1 2">KCTC 33946</strain>
    </source>
</reference>
<name>A0A7X2M064_9BACI</name>
<dbReference type="RefSeq" id="WP_154309709.1">
    <property type="nucleotide sequence ID" value="NZ_WKKI01000072.1"/>
</dbReference>
<evidence type="ECO:0008006" key="3">
    <source>
        <dbReference type="Google" id="ProtNLM"/>
    </source>
</evidence>
<gene>
    <name evidence="1" type="ORF">GJU40_19225</name>
</gene>
<keyword evidence="2" id="KW-1185">Reference proteome</keyword>
<evidence type="ECO:0000313" key="1">
    <source>
        <dbReference type="EMBL" id="MRX74256.1"/>
    </source>
</evidence>